<dbReference type="GO" id="GO:0007005">
    <property type="term" value="P:mitochondrion organization"/>
    <property type="evidence" value="ECO:0007669"/>
    <property type="project" value="InterPro"/>
</dbReference>
<gene>
    <name evidence="2" type="ORF">sscle_02g020590</name>
</gene>
<feature type="compositionally biased region" description="Polar residues" evidence="1">
    <location>
        <begin position="14"/>
        <end position="29"/>
    </location>
</feature>
<feature type="region of interest" description="Disordered" evidence="1">
    <location>
        <begin position="1"/>
        <end position="71"/>
    </location>
</feature>
<dbReference type="Proteomes" id="UP000177798">
    <property type="component" value="Chromosome 2"/>
</dbReference>
<dbReference type="EMBL" id="CP017815">
    <property type="protein sequence ID" value="APA07289.1"/>
    <property type="molecule type" value="Genomic_DNA"/>
</dbReference>
<dbReference type="AlphaFoldDB" id="A0A1D9PXG9"/>
<organism evidence="2 3">
    <name type="scientific">Sclerotinia sclerotiorum (strain ATCC 18683 / 1980 / Ss-1)</name>
    <name type="common">White mold</name>
    <name type="synonym">Whetzelinia sclerotiorum</name>
    <dbReference type="NCBI Taxonomy" id="665079"/>
    <lineage>
        <taxon>Eukaryota</taxon>
        <taxon>Fungi</taxon>
        <taxon>Dikarya</taxon>
        <taxon>Ascomycota</taxon>
        <taxon>Pezizomycotina</taxon>
        <taxon>Leotiomycetes</taxon>
        <taxon>Helotiales</taxon>
        <taxon>Sclerotiniaceae</taxon>
        <taxon>Sclerotinia</taxon>
    </lineage>
</organism>
<evidence type="ECO:0000256" key="1">
    <source>
        <dbReference type="SAM" id="MobiDB-lite"/>
    </source>
</evidence>
<feature type="compositionally biased region" description="Low complexity" evidence="1">
    <location>
        <begin position="30"/>
        <end position="66"/>
    </location>
</feature>
<dbReference type="VEuPathDB" id="FungiDB:sscle_02g020590"/>
<dbReference type="PANTHER" id="PTHR13523:SF2">
    <property type="entry name" value="COILED-COIL-HELIX-COILED-COIL-HELIX DOMAIN CONTAINING 2, ISOFORM A-RELATED"/>
    <property type="match status" value="1"/>
</dbReference>
<dbReference type="PANTHER" id="PTHR13523">
    <property type="entry name" value="COILED-COIL-HELIX-COILED-COIL-HELIX DOMAIN CONTAINING 2/NUR77"/>
    <property type="match status" value="1"/>
</dbReference>
<dbReference type="InterPro" id="IPR055304">
    <property type="entry name" value="CHCHD2/10-like"/>
</dbReference>
<reference evidence="3" key="1">
    <citation type="journal article" date="2017" name="Genome Biol. Evol.">
        <title>The complete genome sequence of the phytopathogenic fungus Sclerotinia sclerotiorum reveals insights into the genome architecture of broad host range pathogens.</title>
        <authorList>
            <person name="Derbyshire M."/>
            <person name="Denton-Giles M."/>
            <person name="Hegedus D."/>
            <person name="Seifbarghy S."/>
            <person name="Rollins J."/>
            <person name="van Kan J."/>
            <person name="Seidl M.F."/>
            <person name="Faino L."/>
            <person name="Mbengue M."/>
            <person name="Navaud O."/>
            <person name="Raffaele S."/>
            <person name="Hammond-Kosack K."/>
            <person name="Heard S."/>
            <person name="Oliver R."/>
        </authorList>
    </citation>
    <scope>NUCLEOTIDE SEQUENCE [LARGE SCALE GENOMIC DNA]</scope>
    <source>
        <strain evidence="3">ATCC 18683 / 1980 / Ss-1</strain>
    </source>
</reference>
<evidence type="ECO:0008006" key="4">
    <source>
        <dbReference type="Google" id="ProtNLM"/>
    </source>
</evidence>
<dbReference type="OrthoDB" id="1106148at2759"/>
<evidence type="ECO:0000313" key="2">
    <source>
        <dbReference type="EMBL" id="APA07289.1"/>
    </source>
</evidence>
<accession>A0A1D9PXG9</accession>
<sequence>MPRQGRSGRGSVPSRPTVSAPSRPPTVQQTRPATTAAYPPRPASGAAPPAAPQAQAGAPQTQSSSGPGLIGQVASTAAGVAIGSSLGHAITGFFGGGSSAPEAAQDNAVAAQTQEKNQFGEPNCGFQVKSFTNCMDENQGNMSICNWYLEQLKACQNSASQY</sequence>
<name>A0A1D9PXG9_SCLS1</name>
<dbReference type="RefSeq" id="XP_001586070.1">
    <property type="nucleotide sequence ID" value="XM_001586020.1"/>
</dbReference>
<dbReference type="KEGG" id="ssl:SS1G_13163"/>
<dbReference type="OMA" id="CDADARN"/>
<protein>
    <recommendedName>
        <fullName evidence="4">CHCH domain-containing protein</fullName>
    </recommendedName>
</protein>
<proteinExistence type="predicted"/>
<evidence type="ECO:0000313" key="3">
    <source>
        <dbReference type="Proteomes" id="UP000177798"/>
    </source>
</evidence>